<sequence length="143" mass="16173">MSGLTLNTFVYKLIPSSAAPPDPLPERLPVSELDLQSGYIHLSTSLQVPNTLKYFFSQDTHVYILRIRYETVQDKIRWEHPITKDCGPRGGEGLFPHIYNDEGKGLKLGKDEVESIKKLERGAGEDLWVTALKAAEEEGWLVY</sequence>
<gene>
    <name evidence="1" type="ORF">BV22DRAFT_1048217</name>
</gene>
<proteinExistence type="predicted"/>
<dbReference type="EMBL" id="MU266454">
    <property type="protein sequence ID" value="KAH7923377.1"/>
    <property type="molecule type" value="Genomic_DNA"/>
</dbReference>
<accession>A0ACB8BCG1</accession>
<keyword evidence="2" id="KW-1185">Reference proteome</keyword>
<comment type="caution">
    <text evidence="1">The sequence shown here is derived from an EMBL/GenBank/DDBJ whole genome shotgun (WGS) entry which is preliminary data.</text>
</comment>
<protein>
    <submittedName>
        <fullName evidence="1">Uncharacterized protein</fullName>
    </submittedName>
</protein>
<evidence type="ECO:0000313" key="2">
    <source>
        <dbReference type="Proteomes" id="UP000790709"/>
    </source>
</evidence>
<reference evidence="1" key="1">
    <citation type="journal article" date="2021" name="New Phytol.">
        <title>Evolutionary innovations through gain and loss of genes in the ectomycorrhizal Boletales.</title>
        <authorList>
            <person name="Wu G."/>
            <person name="Miyauchi S."/>
            <person name="Morin E."/>
            <person name="Kuo A."/>
            <person name="Drula E."/>
            <person name="Varga T."/>
            <person name="Kohler A."/>
            <person name="Feng B."/>
            <person name="Cao Y."/>
            <person name="Lipzen A."/>
            <person name="Daum C."/>
            <person name="Hundley H."/>
            <person name="Pangilinan J."/>
            <person name="Johnson J."/>
            <person name="Barry K."/>
            <person name="LaButti K."/>
            <person name="Ng V."/>
            <person name="Ahrendt S."/>
            <person name="Min B."/>
            <person name="Choi I.G."/>
            <person name="Park H."/>
            <person name="Plett J.M."/>
            <person name="Magnuson J."/>
            <person name="Spatafora J.W."/>
            <person name="Nagy L.G."/>
            <person name="Henrissat B."/>
            <person name="Grigoriev I.V."/>
            <person name="Yang Z.L."/>
            <person name="Xu J."/>
            <person name="Martin F.M."/>
        </authorList>
    </citation>
    <scope>NUCLEOTIDE SEQUENCE</scope>
    <source>
        <strain evidence="1">KUC20120723A-06</strain>
    </source>
</reference>
<name>A0ACB8BCG1_9AGAM</name>
<evidence type="ECO:0000313" key="1">
    <source>
        <dbReference type="EMBL" id="KAH7923377.1"/>
    </source>
</evidence>
<dbReference type="Proteomes" id="UP000790709">
    <property type="component" value="Unassembled WGS sequence"/>
</dbReference>
<organism evidence="1 2">
    <name type="scientific">Leucogyrophana mollusca</name>
    <dbReference type="NCBI Taxonomy" id="85980"/>
    <lineage>
        <taxon>Eukaryota</taxon>
        <taxon>Fungi</taxon>
        <taxon>Dikarya</taxon>
        <taxon>Basidiomycota</taxon>
        <taxon>Agaricomycotina</taxon>
        <taxon>Agaricomycetes</taxon>
        <taxon>Agaricomycetidae</taxon>
        <taxon>Boletales</taxon>
        <taxon>Boletales incertae sedis</taxon>
        <taxon>Leucogyrophana</taxon>
    </lineage>
</organism>